<dbReference type="Gene3D" id="3.10.20.30">
    <property type="match status" value="1"/>
</dbReference>
<dbReference type="GO" id="GO:0046872">
    <property type="term" value="F:metal ion binding"/>
    <property type="evidence" value="ECO:0007669"/>
    <property type="project" value="UniProtKB-KW"/>
</dbReference>
<protein>
    <submittedName>
        <fullName evidence="7">4-hydroxybenzoyl-CoA reductase subunit gamma</fullName>
        <ecNumber evidence="7">1.3.7.9</ecNumber>
    </submittedName>
</protein>
<feature type="domain" description="2Fe-2S ferredoxin-type" evidence="6">
    <location>
        <begin position="1"/>
        <end position="76"/>
    </location>
</feature>
<dbReference type="SUPFAM" id="SSF54292">
    <property type="entry name" value="2Fe-2S ferredoxin-like"/>
    <property type="match status" value="1"/>
</dbReference>
<dbReference type="GO" id="GO:0016491">
    <property type="term" value="F:oxidoreductase activity"/>
    <property type="evidence" value="ECO:0007669"/>
    <property type="project" value="UniProtKB-KW"/>
</dbReference>
<accession>A0A377GWF7</accession>
<dbReference type="InterPro" id="IPR001041">
    <property type="entry name" value="2Fe-2S_ferredoxin-type"/>
</dbReference>
<proteinExistence type="predicted"/>
<dbReference type="Proteomes" id="UP000255328">
    <property type="component" value="Unassembled WGS sequence"/>
</dbReference>
<keyword evidence="8" id="KW-1185">Reference proteome</keyword>
<dbReference type="Pfam" id="PF01799">
    <property type="entry name" value="Fer2_2"/>
    <property type="match status" value="1"/>
</dbReference>
<dbReference type="PANTHER" id="PTHR44379:SF8">
    <property type="entry name" value="XANTHINE DEHYDROGENASE IRON-SULFUR-BINDING SUBUNIT XDHC-RELATED"/>
    <property type="match status" value="1"/>
</dbReference>
<evidence type="ECO:0000259" key="6">
    <source>
        <dbReference type="PROSITE" id="PS51085"/>
    </source>
</evidence>
<evidence type="ECO:0000256" key="1">
    <source>
        <dbReference type="ARBA" id="ARBA00022714"/>
    </source>
</evidence>
<reference evidence="7 8" key="1">
    <citation type="submission" date="2018-06" db="EMBL/GenBank/DDBJ databases">
        <authorList>
            <consortium name="Pathogen Informatics"/>
            <person name="Doyle S."/>
        </authorList>
    </citation>
    <scope>NUCLEOTIDE SEQUENCE [LARGE SCALE GENOMIC DNA]</scope>
    <source>
        <strain evidence="7 8">NCTC10723</strain>
    </source>
</reference>
<dbReference type="OrthoDB" id="9796880at2"/>
<evidence type="ECO:0000256" key="3">
    <source>
        <dbReference type="ARBA" id="ARBA00023002"/>
    </source>
</evidence>
<dbReference type="InterPro" id="IPR036010">
    <property type="entry name" value="2Fe-2S_ferredoxin-like_sf"/>
</dbReference>
<organism evidence="7 8">
    <name type="scientific">Fusobacterium necrogenes</name>
    <dbReference type="NCBI Taxonomy" id="858"/>
    <lineage>
        <taxon>Bacteria</taxon>
        <taxon>Fusobacteriati</taxon>
        <taxon>Fusobacteriota</taxon>
        <taxon>Fusobacteriia</taxon>
        <taxon>Fusobacteriales</taxon>
        <taxon>Fusobacteriaceae</taxon>
        <taxon>Fusobacterium</taxon>
    </lineage>
</organism>
<name>A0A377GWF7_9FUSO</name>
<keyword evidence="1" id="KW-0001">2Fe-2S</keyword>
<dbReference type="InterPro" id="IPR006058">
    <property type="entry name" value="2Fe2S_fd_BS"/>
</dbReference>
<gene>
    <name evidence="7" type="primary">hcrC</name>
    <name evidence="7" type="ORF">NCTC10723_00744</name>
</gene>
<dbReference type="Pfam" id="PF00111">
    <property type="entry name" value="Fer2"/>
    <property type="match status" value="1"/>
</dbReference>
<dbReference type="GO" id="GO:0051537">
    <property type="term" value="F:2 iron, 2 sulfur cluster binding"/>
    <property type="evidence" value="ECO:0007669"/>
    <property type="project" value="UniProtKB-KW"/>
</dbReference>
<evidence type="ECO:0000313" key="8">
    <source>
        <dbReference type="Proteomes" id="UP000255328"/>
    </source>
</evidence>
<dbReference type="AlphaFoldDB" id="A0A377GWF7"/>
<keyword evidence="4" id="KW-0408">Iron</keyword>
<dbReference type="InterPro" id="IPR002888">
    <property type="entry name" value="2Fe-2S-bd"/>
</dbReference>
<evidence type="ECO:0000256" key="5">
    <source>
        <dbReference type="ARBA" id="ARBA00023014"/>
    </source>
</evidence>
<sequence length="151" mass="16757">MLLTLNVNGRKREILISADEYLLDVLRKMGYLSVKRGCDTGSCGLCTVLIEDKPVLSCSTLAVRAQGKNITTIEGCQEQAERFAEFMAAEGAEQCGFCAPGFTLTVLALMKEYENPSDEEILHYLNGNLCRCSGYISQLRAIKNFMEAEKR</sequence>
<dbReference type="Gene3D" id="1.10.150.120">
    <property type="entry name" value="[2Fe-2S]-binding domain"/>
    <property type="match status" value="1"/>
</dbReference>
<dbReference type="PANTHER" id="PTHR44379">
    <property type="entry name" value="OXIDOREDUCTASE WITH IRON-SULFUR SUBUNIT"/>
    <property type="match status" value="1"/>
</dbReference>
<evidence type="ECO:0000256" key="4">
    <source>
        <dbReference type="ARBA" id="ARBA00023004"/>
    </source>
</evidence>
<dbReference type="PROSITE" id="PS51085">
    <property type="entry name" value="2FE2S_FER_2"/>
    <property type="match status" value="1"/>
</dbReference>
<dbReference type="EC" id="1.3.7.9" evidence="7"/>
<dbReference type="CDD" id="cd00207">
    <property type="entry name" value="fer2"/>
    <property type="match status" value="1"/>
</dbReference>
<keyword evidence="3 7" id="KW-0560">Oxidoreductase</keyword>
<dbReference type="PROSITE" id="PS00197">
    <property type="entry name" value="2FE2S_FER_1"/>
    <property type="match status" value="1"/>
</dbReference>
<evidence type="ECO:0000313" key="7">
    <source>
        <dbReference type="EMBL" id="STO31298.1"/>
    </source>
</evidence>
<evidence type="ECO:0000256" key="2">
    <source>
        <dbReference type="ARBA" id="ARBA00022723"/>
    </source>
</evidence>
<keyword evidence="5" id="KW-0411">Iron-sulfur</keyword>
<keyword evidence="2" id="KW-0479">Metal-binding</keyword>
<dbReference type="SUPFAM" id="SSF47741">
    <property type="entry name" value="CO dehydrogenase ISP C-domain like"/>
    <property type="match status" value="1"/>
</dbReference>
<dbReference type="EMBL" id="UGGU01000003">
    <property type="protein sequence ID" value="STO31298.1"/>
    <property type="molecule type" value="Genomic_DNA"/>
</dbReference>
<dbReference type="InterPro" id="IPR051452">
    <property type="entry name" value="Diverse_Oxidoreductases"/>
</dbReference>
<dbReference type="InterPro" id="IPR012675">
    <property type="entry name" value="Beta-grasp_dom_sf"/>
</dbReference>
<dbReference type="RefSeq" id="WP_115269486.1">
    <property type="nucleotide sequence ID" value="NZ_CASFEE010000035.1"/>
</dbReference>
<dbReference type="InterPro" id="IPR036884">
    <property type="entry name" value="2Fe-2S-bd_dom_sf"/>
</dbReference>